<evidence type="ECO:0000313" key="1">
    <source>
        <dbReference type="EMBL" id="MBB6422913.1"/>
    </source>
</evidence>
<organism evidence="1 2">
    <name type="scientific">Jeotgalicoccus coquinae</name>
    <dbReference type="NCBI Taxonomy" id="709509"/>
    <lineage>
        <taxon>Bacteria</taxon>
        <taxon>Bacillati</taxon>
        <taxon>Bacillota</taxon>
        <taxon>Bacilli</taxon>
        <taxon>Bacillales</taxon>
        <taxon>Staphylococcaceae</taxon>
        <taxon>Jeotgalicoccus</taxon>
    </lineage>
</organism>
<gene>
    <name evidence="1" type="ORF">HNR41_000839</name>
</gene>
<protein>
    <submittedName>
        <fullName evidence="1">Uncharacterized protein</fullName>
    </submittedName>
</protein>
<dbReference type="EMBL" id="JACHFF010000001">
    <property type="protein sequence ID" value="MBB6422913.1"/>
    <property type="molecule type" value="Genomic_DNA"/>
</dbReference>
<evidence type="ECO:0000313" key="2">
    <source>
        <dbReference type="Proteomes" id="UP000545588"/>
    </source>
</evidence>
<keyword evidence="2" id="KW-1185">Reference proteome</keyword>
<name>A0ABR6QMU0_9STAP</name>
<dbReference type="Proteomes" id="UP000545588">
    <property type="component" value="Unassembled WGS sequence"/>
</dbReference>
<sequence>MNNFSETAENPLDFGGFFVVWLRYWERIGMIKGFCLDEGCPMGR</sequence>
<comment type="caution">
    <text evidence="1">The sequence shown here is derived from an EMBL/GenBank/DDBJ whole genome shotgun (WGS) entry which is preliminary data.</text>
</comment>
<reference evidence="1 2" key="1">
    <citation type="submission" date="2020-08" db="EMBL/GenBank/DDBJ databases">
        <title>Genomic Encyclopedia of Type Strains, Phase IV (KMG-IV): sequencing the most valuable type-strain genomes for metagenomic binning, comparative biology and taxonomic classification.</title>
        <authorList>
            <person name="Goeker M."/>
        </authorList>
    </citation>
    <scope>NUCLEOTIDE SEQUENCE [LARGE SCALE GENOMIC DNA]</scope>
    <source>
        <strain evidence="1 2">DSM 22419</strain>
    </source>
</reference>
<accession>A0ABR6QMU0</accession>
<proteinExistence type="predicted"/>
<dbReference type="RefSeq" id="WP_268234270.1">
    <property type="nucleotide sequence ID" value="NZ_BMCO01000001.1"/>
</dbReference>